<comment type="caution">
    <text evidence="2">The sequence shown here is derived from an EMBL/GenBank/DDBJ whole genome shotgun (WGS) entry which is preliminary data.</text>
</comment>
<dbReference type="Proteomes" id="UP000228531">
    <property type="component" value="Unassembled WGS sequence"/>
</dbReference>
<accession>A0A2M8WPM5</accession>
<proteinExistence type="predicted"/>
<dbReference type="Pfam" id="PF04102">
    <property type="entry name" value="SlyX"/>
    <property type="match status" value="1"/>
</dbReference>
<evidence type="ECO:0000313" key="2">
    <source>
        <dbReference type="EMBL" id="PJI92854.1"/>
    </source>
</evidence>
<name>A0A2M8WPM5_9RHOB</name>
<gene>
    <name evidence="2" type="ORF">BC777_1717</name>
</gene>
<keyword evidence="1" id="KW-0175">Coiled coil</keyword>
<reference evidence="2 3" key="1">
    <citation type="submission" date="2017-11" db="EMBL/GenBank/DDBJ databases">
        <title>Genomic Encyclopedia of Archaeal and Bacterial Type Strains, Phase II (KMG-II): From Individual Species to Whole Genera.</title>
        <authorList>
            <person name="Goeker M."/>
        </authorList>
    </citation>
    <scope>NUCLEOTIDE SEQUENCE [LARGE SCALE GENOMIC DNA]</scope>
    <source>
        <strain evidence="2 3">DSM 29128</strain>
    </source>
</reference>
<feature type="coiled-coil region" evidence="1">
    <location>
        <begin position="4"/>
        <end position="45"/>
    </location>
</feature>
<keyword evidence="3" id="KW-1185">Reference proteome</keyword>
<dbReference type="AlphaFoldDB" id="A0A2M8WPM5"/>
<dbReference type="RefSeq" id="WP_100367628.1">
    <property type="nucleotide sequence ID" value="NZ_PGTY01000001.1"/>
</dbReference>
<organism evidence="2 3">
    <name type="scientific">Yoonia maricola</name>
    <dbReference type="NCBI Taxonomy" id="420999"/>
    <lineage>
        <taxon>Bacteria</taxon>
        <taxon>Pseudomonadati</taxon>
        <taxon>Pseudomonadota</taxon>
        <taxon>Alphaproteobacteria</taxon>
        <taxon>Rhodobacterales</taxon>
        <taxon>Paracoccaceae</taxon>
        <taxon>Yoonia</taxon>
    </lineage>
</organism>
<evidence type="ECO:0000256" key="1">
    <source>
        <dbReference type="SAM" id="Coils"/>
    </source>
</evidence>
<dbReference type="EMBL" id="PGTY01000001">
    <property type="protein sequence ID" value="PJI92854.1"/>
    <property type="molecule type" value="Genomic_DNA"/>
</dbReference>
<dbReference type="InterPro" id="IPR007236">
    <property type="entry name" value="SlyX"/>
</dbReference>
<evidence type="ECO:0000313" key="3">
    <source>
        <dbReference type="Proteomes" id="UP000228531"/>
    </source>
</evidence>
<protein>
    <submittedName>
        <fullName evidence="2">SlyX protein</fullName>
    </submittedName>
</protein>
<dbReference type="OrthoDB" id="285836at2"/>
<sequence>MADSTHLEEQIAHLTRTVEELSDIVARQETELALAQRRLAMLMEREAGREMDAGGTVPLADQKPPHW</sequence>